<accession>A0A2P5ADB7</accession>
<feature type="non-terminal residue" evidence="1">
    <location>
        <position position="1"/>
    </location>
</feature>
<dbReference type="Proteomes" id="UP000237105">
    <property type="component" value="Unassembled WGS sequence"/>
</dbReference>
<name>A0A2P5ADB7_PARAD</name>
<keyword evidence="2" id="KW-1185">Reference proteome</keyword>
<dbReference type="EMBL" id="JXTB01000654">
    <property type="protein sequence ID" value="PON34544.1"/>
    <property type="molecule type" value="Genomic_DNA"/>
</dbReference>
<comment type="caution">
    <text evidence="1">The sequence shown here is derived from an EMBL/GenBank/DDBJ whole genome shotgun (WGS) entry which is preliminary data.</text>
</comment>
<organism evidence="1 2">
    <name type="scientific">Parasponia andersonii</name>
    <name type="common">Sponia andersonii</name>
    <dbReference type="NCBI Taxonomy" id="3476"/>
    <lineage>
        <taxon>Eukaryota</taxon>
        <taxon>Viridiplantae</taxon>
        <taxon>Streptophyta</taxon>
        <taxon>Embryophyta</taxon>
        <taxon>Tracheophyta</taxon>
        <taxon>Spermatophyta</taxon>
        <taxon>Magnoliopsida</taxon>
        <taxon>eudicotyledons</taxon>
        <taxon>Gunneridae</taxon>
        <taxon>Pentapetalae</taxon>
        <taxon>rosids</taxon>
        <taxon>fabids</taxon>
        <taxon>Rosales</taxon>
        <taxon>Cannabaceae</taxon>
        <taxon>Parasponia</taxon>
    </lineage>
</organism>
<gene>
    <name evidence="1" type="ORF">PanWU01x14_343650</name>
</gene>
<reference evidence="2" key="1">
    <citation type="submission" date="2016-06" db="EMBL/GenBank/DDBJ databases">
        <title>Parallel loss of symbiosis genes in relatives of nitrogen-fixing non-legume Parasponia.</title>
        <authorList>
            <person name="Van Velzen R."/>
            <person name="Holmer R."/>
            <person name="Bu F."/>
            <person name="Rutten L."/>
            <person name="Van Zeijl A."/>
            <person name="Liu W."/>
            <person name="Santuari L."/>
            <person name="Cao Q."/>
            <person name="Sharma T."/>
            <person name="Shen D."/>
            <person name="Roswanjaya Y."/>
            <person name="Wardhani T."/>
            <person name="Kalhor M.S."/>
            <person name="Jansen J."/>
            <person name="Van den Hoogen J."/>
            <person name="Gungor B."/>
            <person name="Hartog M."/>
            <person name="Hontelez J."/>
            <person name="Verver J."/>
            <person name="Yang W.-C."/>
            <person name="Schijlen E."/>
            <person name="Repin R."/>
            <person name="Schilthuizen M."/>
            <person name="Schranz E."/>
            <person name="Heidstra R."/>
            <person name="Miyata K."/>
            <person name="Fedorova E."/>
            <person name="Kohlen W."/>
            <person name="Bisseling T."/>
            <person name="Smit S."/>
            <person name="Geurts R."/>
        </authorList>
    </citation>
    <scope>NUCLEOTIDE SEQUENCE [LARGE SCALE GENOMIC DNA]</scope>
    <source>
        <strain evidence="2">cv. WU1-14</strain>
    </source>
</reference>
<evidence type="ECO:0000313" key="2">
    <source>
        <dbReference type="Proteomes" id="UP000237105"/>
    </source>
</evidence>
<dbReference type="AlphaFoldDB" id="A0A2P5ADB7"/>
<evidence type="ECO:0000313" key="1">
    <source>
        <dbReference type="EMBL" id="PON34544.1"/>
    </source>
</evidence>
<protein>
    <submittedName>
        <fullName evidence="1">Uncharacterized protein</fullName>
    </submittedName>
</protein>
<proteinExistence type="predicted"/>
<sequence>SLEANGGVSVHGTGGASLILFWASDSRWWCGSMTPRTSSEVRHFSVFLGKFSRES</sequence>